<accession>A0ABY6HWD3</accession>
<dbReference type="InterPro" id="IPR051044">
    <property type="entry name" value="MAG_DAG_Lipase"/>
</dbReference>
<sequence length="263" mass="29534">MKFYSAFEPLDSYPTELFMQDAIPFWLKGKSDNAIVICLHGHGATTYEALPIGRIIFEKKIDCAGPLLPAHGLKNIKMAQKHMSGIKMEDWIAHARKEIQIARSLYSHVFIYGQSMGGAIALLLAAEGLVDACAVTAPALLLPRITNLSPFLGWLNVNIPVDTTQNSFFNEVYSFRNIKESKQLYKLSKLARRKLKLITCPVCVCHSHNDQTVNPKVVDIICRSVKGYVDVGWFDKSQHSMTLDIQAKEIGDKISHFFQKSIH</sequence>
<evidence type="ECO:0008006" key="3">
    <source>
        <dbReference type="Google" id="ProtNLM"/>
    </source>
</evidence>
<dbReference type="InterPro" id="IPR029058">
    <property type="entry name" value="AB_hydrolase_fold"/>
</dbReference>
<reference evidence="1" key="1">
    <citation type="submission" date="2022-09" db="EMBL/GenBank/DDBJ databases">
        <title>Actin cytoskeleton and complex cell architecture in an #Asgard archaeon.</title>
        <authorList>
            <person name="Ponce Toledo R.I."/>
            <person name="Schleper C."/>
            <person name="Rodrigues Oliveira T."/>
            <person name="Wollweber F."/>
            <person name="Xu J."/>
            <person name="Rittmann S."/>
            <person name="Klingl A."/>
            <person name="Pilhofer M."/>
        </authorList>
    </citation>
    <scope>NUCLEOTIDE SEQUENCE</scope>
    <source>
        <strain evidence="1">B-35</strain>
    </source>
</reference>
<organism evidence="1 2">
    <name type="scientific">Candidatus Lokiarchaeum ossiferum</name>
    <dbReference type="NCBI Taxonomy" id="2951803"/>
    <lineage>
        <taxon>Archaea</taxon>
        <taxon>Promethearchaeati</taxon>
        <taxon>Promethearchaeota</taxon>
        <taxon>Promethearchaeia</taxon>
        <taxon>Promethearchaeales</taxon>
        <taxon>Promethearchaeaceae</taxon>
        <taxon>Candidatus Lokiarchaeum</taxon>
    </lineage>
</organism>
<dbReference type="SUPFAM" id="SSF53474">
    <property type="entry name" value="alpha/beta-Hydrolases"/>
    <property type="match status" value="1"/>
</dbReference>
<evidence type="ECO:0000313" key="1">
    <source>
        <dbReference type="EMBL" id="UYP47831.1"/>
    </source>
</evidence>
<dbReference type="PIRSF" id="PIRSF017388">
    <property type="entry name" value="Esterase_lipase"/>
    <property type="match status" value="1"/>
</dbReference>
<dbReference type="InterPro" id="IPR012354">
    <property type="entry name" value="Esterase_lipase"/>
</dbReference>
<dbReference type="PANTHER" id="PTHR11614">
    <property type="entry name" value="PHOSPHOLIPASE-RELATED"/>
    <property type="match status" value="1"/>
</dbReference>
<name>A0ABY6HWD3_9ARCH</name>
<proteinExistence type="predicted"/>
<keyword evidence="2" id="KW-1185">Reference proteome</keyword>
<evidence type="ECO:0000313" key="2">
    <source>
        <dbReference type="Proteomes" id="UP001208689"/>
    </source>
</evidence>
<dbReference type="EMBL" id="CP104013">
    <property type="protein sequence ID" value="UYP47831.1"/>
    <property type="molecule type" value="Genomic_DNA"/>
</dbReference>
<protein>
    <recommendedName>
        <fullName evidence="3">Serine aminopeptidase S33 domain-containing protein</fullName>
    </recommendedName>
</protein>
<dbReference type="Gene3D" id="3.40.50.1820">
    <property type="entry name" value="alpha/beta hydrolase"/>
    <property type="match status" value="1"/>
</dbReference>
<dbReference type="Proteomes" id="UP001208689">
    <property type="component" value="Chromosome"/>
</dbReference>
<gene>
    <name evidence="1" type="ORF">NEF87_004116</name>
</gene>